<gene>
    <name evidence="2" type="ORF">GCM10017557_78790</name>
</gene>
<sequence>MAAVVGLAGCSDDKDSASDEKSSASSSSASSSPASDAEKTGDDASASSGASAADQSTAEGAVAAWVAAVIKGEPKDACLVMADPAADSKPAKVGSEETCADDAPERKQMDKTLGSIRESFTPEPATDDPKVDVTKVPPTGDTVVFPADKINIDGQTLKQVVLSHSTGVTADQLEISVQAGKIEDAWYVTNLKIS</sequence>
<evidence type="ECO:0000313" key="3">
    <source>
        <dbReference type="Proteomes" id="UP000516444"/>
    </source>
</evidence>
<protein>
    <submittedName>
        <fullName evidence="2">Uncharacterized protein</fullName>
    </submittedName>
</protein>
<evidence type="ECO:0000256" key="1">
    <source>
        <dbReference type="SAM" id="MobiDB-lite"/>
    </source>
</evidence>
<accession>A0A7G1PGM9</accession>
<dbReference type="AlphaFoldDB" id="A0A7G1PGM9"/>
<feature type="region of interest" description="Disordered" evidence="1">
    <location>
        <begin position="84"/>
        <end position="137"/>
    </location>
</feature>
<proteinExistence type="predicted"/>
<feature type="region of interest" description="Disordered" evidence="1">
    <location>
        <begin position="1"/>
        <end position="58"/>
    </location>
</feature>
<dbReference type="Proteomes" id="UP000516444">
    <property type="component" value="Chromosome"/>
</dbReference>
<feature type="compositionally biased region" description="Low complexity" evidence="1">
    <location>
        <begin position="23"/>
        <end position="35"/>
    </location>
</feature>
<reference evidence="2 3" key="1">
    <citation type="journal article" date="2014" name="Int. J. Syst. Evol. Microbiol.">
        <title>Complete genome sequence of Corynebacterium casei LMG S-19264T (=DSM 44701T), isolated from a smear-ripened cheese.</title>
        <authorList>
            <consortium name="US DOE Joint Genome Institute (JGI-PGF)"/>
            <person name="Walter F."/>
            <person name="Albersmeier A."/>
            <person name="Kalinowski J."/>
            <person name="Ruckert C."/>
        </authorList>
    </citation>
    <scope>NUCLEOTIDE SEQUENCE [LARGE SCALE GENOMIC DNA]</scope>
    <source>
        <strain evidence="2 3">JCM 4677</strain>
    </source>
</reference>
<name>A0A7G1PGM9_9ACTN</name>
<keyword evidence="3" id="KW-1185">Reference proteome</keyword>
<feature type="compositionally biased region" description="Low complexity" evidence="1">
    <location>
        <begin position="43"/>
        <end position="58"/>
    </location>
</feature>
<dbReference type="KEGG" id="sgm:GCM10017557_78790"/>
<organism evidence="2 3">
    <name type="scientific">Streptomyces aurantiacus</name>
    <dbReference type="NCBI Taxonomy" id="47760"/>
    <lineage>
        <taxon>Bacteria</taxon>
        <taxon>Bacillati</taxon>
        <taxon>Actinomycetota</taxon>
        <taxon>Actinomycetes</taxon>
        <taxon>Kitasatosporales</taxon>
        <taxon>Streptomycetaceae</taxon>
        <taxon>Streptomyces</taxon>
        <taxon>Streptomyces aurantiacus group</taxon>
    </lineage>
</organism>
<feature type="compositionally biased region" description="Basic and acidic residues" evidence="1">
    <location>
        <begin position="11"/>
        <end position="22"/>
    </location>
</feature>
<evidence type="ECO:0000313" key="2">
    <source>
        <dbReference type="EMBL" id="BCL33020.1"/>
    </source>
</evidence>
<dbReference type="EMBL" id="AP023440">
    <property type="protein sequence ID" value="BCL33020.1"/>
    <property type="molecule type" value="Genomic_DNA"/>
</dbReference>